<dbReference type="RefSeq" id="WP_178372094.1">
    <property type="nucleotide sequence ID" value="NZ_FRBL01000002.1"/>
</dbReference>
<evidence type="ECO:0000313" key="1">
    <source>
        <dbReference type="EMBL" id="SHL17207.1"/>
    </source>
</evidence>
<organism evidence="1 2">
    <name type="scientific">Chitinophaga jiangningensis</name>
    <dbReference type="NCBI Taxonomy" id="1419482"/>
    <lineage>
        <taxon>Bacteria</taxon>
        <taxon>Pseudomonadati</taxon>
        <taxon>Bacteroidota</taxon>
        <taxon>Chitinophagia</taxon>
        <taxon>Chitinophagales</taxon>
        <taxon>Chitinophagaceae</taxon>
        <taxon>Chitinophaga</taxon>
    </lineage>
</organism>
<reference evidence="1 2" key="1">
    <citation type="submission" date="2016-11" db="EMBL/GenBank/DDBJ databases">
        <authorList>
            <person name="Jaros S."/>
            <person name="Januszkiewicz K."/>
            <person name="Wedrychowicz H."/>
        </authorList>
    </citation>
    <scope>NUCLEOTIDE SEQUENCE [LARGE SCALE GENOMIC DNA]</scope>
    <source>
        <strain evidence="1 2">DSM 27406</strain>
    </source>
</reference>
<evidence type="ECO:0000313" key="2">
    <source>
        <dbReference type="Proteomes" id="UP000184420"/>
    </source>
</evidence>
<sequence>MKKKRKQKLLLDTFKVRRTRKDYSNDDFFVKKLELAKESLTKWGLPPES</sequence>
<dbReference type="AlphaFoldDB" id="A0A1M6YG18"/>
<proteinExistence type="predicted"/>
<keyword evidence="2" id="KW-1185">Reference proteome</keyword>
<dbReference type="STRING" id="1419482.SAMN05444266_102301"/>
<gene>
    <name evidence="1" type="ORF">SAMN05444266_102301</name>
</gene>
<name>A0A1M6YG18_9BACT</name>
<dbReference type="Proteomes" id="UP000184420">
    <property type="component" value="Unassembled WGS sequence"/>
</dbReference>
<protein>
    <submittedName>
        <fullName evidence="1">Uncharacterized protein</fullName>
    </submittedName>
</protein>
<dbReference type="EMBL" id="FRBL01000002">
    <property type="protein sequence ID" value="SHL17207.1"/>
    <property type="molecule type" value="Genomic_DNA"/>
</dbReference>
<accession>A0A1M6YG18</accession>